<dbReference type="EMBL" id="LRBV02000007">
    <property type="status" value="NOT_ANNOTATED_CDS"/>
    <property type="molecule type" value="Genomic_DNA"/>
</dbReference>
<feature type="compositionally biased region" description="Pro residues" evidence="1">
    <location>
        <begin position="75"/>
        <end position="85"/>
    </location>
</feature>
<feature type="compositionally biased region" description="Gly residues" evidence="1">
    <location>
        <begin position="31"/>
        <end position="42"/>
    </location>
</feature>
<feature type="compositionally biased region" description="Gly residues" evidence="1">
    <location>
        <begin position="1"/>
        <end position="11"/>
    </location>
</feature>
<reference evidence="2" key="2">
    <citation type="submission" date="2021-01" db="UniProtKB">
        <authorList>
            <consortium name="EnsemblPlants"/>
        </authorList>
    </citation>
    <scope>IDENTIFICATION</scope>
</reference>
<dbReference type="Proteomes" id="UP000594261">
    <property type="component" value="Chromosome 7"/>
</dbReference>
<reference evidence="2 3" key="1">
    <citation type="journal article" date="2016" name="G3 (Bethesda)">
        <title>First Draft Assembly and Annotation of the Genome of a California Endemic Oak Quercus lobata Nee (Fagaceae).</title>
        <authorList>
            <person name="Sork V.L."/>
            <person name="Fitz-Gibbon S.T."/>
            <person name="Puiu D."/>
            <person name="Crepeau M."/>
            <person name="Gugger P.F."/>
            <person name="Sherman R."/>
            <person name="Stevens K."/>
            <person name="Langley C.H."/>
            <person name="Pellegrini M."/>
            <person name="Salzberg S.L."/>
        </authorList>
    </citation>
    <scope>NUCLEOTIDE SEQUENCE [LARGE SCALE GENOMIC DNA]</scope>
    <source>
        <strain evidence="2 3">cv. SW786</strain>
    </source>
</reference>
<keyword evidence="3" id="KW-1185">Reference proteome</keyword>
<feature type="region of interest" description="Disordered" evidence="1">
    <location>
        <begin position="1"/>
        <end position="136"/>
    </location>
</feature>
<proteinExistence type="predicted"/>
<sequence length="180" mass="18451">MEREAGGGGYRGRGRGRERGRGRGGGDRGGRGGARGSAAGEGAGRRGGRGPPWHGATQVWSEQQQQQQQQQSPRPRQPQPQPPPHVGVGGGGGPPGSQWVGPTSEGSSWASKVGGASGSGSGSSGGRVVRGQGDNKWVEVGRAAPSIPSQPPPPVAVYYIDVLSGNQELLFKVSYEEKVP</sequence>
<feature type="compositionally biased region" description="Gly residues" evidence="1">
    <location>
        <begin position="115"/>
        <end position="125"/>
    </location>
</feature>
<accession>A0A7N2M4S9</accession>
<protein>
    <submittedName>
        <fullName evidence="2">Uncharacterized protein</fullName>
    </submittedName>
</protein>
<evidence type="ECO:0000313" key="3">
    <source>
        <dbReference type="Proteomes" id="UP000594261"/>
    </source>
</evidence>
<dbReference type="Gramene" id="QL07p030811:mrna">
    <property type="protein sequence ID" value="QL07p030811:mrna"/>
    <property type="gene ID" value="QL07p030811"/>
</dbReference>
<organism evidence="2 3">
    <name type="scientific">Quercus lobata</name>
    <name type="common">Valley oak</name>
    <dbReference type="NCBI Taxonomy" id="97700"/>
    <lineage>
        <taxon>Eukaryota</taxon>
        <taxon>Viridiplantae</taxon>
        <taxon>Streptophyta</taxon>
        <taxon>Embryophyta</taxon>
        <taxon>Tracheophyta</taxon>
        <taxon>Spermatophyta</taxon>
        <taxon>Magnoliopsida</taxon>
        <taxon>eudicotyledons</taxon>
        <taxon>Gunneridae</taxon>
        <taxon>Pentapetalae</taxon>
        <taxon>rosids</taxon>
        <taxon>fabids</taxon>
        <taxon>Fagales</taxon>
        <taxon>Fagaceae</taxon>
        <taxon>Quercus</taxon>
    </lineage>
</organism>
<dbReference type="InParanoid" id="A0A7N2M4S9"/>
<dbReference type="AlphaFoldDB" id="A0A7N2M4S9"/>
<evidence type="ECO:0000313" key="2">
    <source>
        <dbReference type="EnsemblPlants" id="QL07p030811:mrna"/>
    </source>
</evidence>
<feature type="compositionally biased region" description="Basic and acidic residues" evidence="1">
    <location>
        <begin position="15"/>
        <end position="30"/>
    </location>
</feature>
<feature type="compositionally biased region" description="Low complexity" evidence="1">
    <location>
        <begin position="63"/>
        <end position="74"/>
    </location>
</feature>
<dbReference type="EnsemblPlants" id="QL07p030811:mrna">
    <property type="protein sequence ID" value="QL07p030811:mrna"/>
    <property type="gene ID" value="QL07p030811"/>
</dbReference>
<evidence type="ECO:0000256" key="1">
    <source>
        <dbReference type="SAM" id="MobiDB-lite"/>
    </source>
</evidence>
<name>A0A7N2M4S9_QUELO</name>